<keyword evidence="1" id="KW-0805">Transcription regulation</keyword>
<dbReference type="STRING" id="1429083.GCA_001885685_01917"/>
<dbReference type="SUPFAM" id="SSF46689">
    <property type="entry name" value="Homeodomain-like"/>
    <property type="match status" value="1"/>
</dbReference>
<dbReference type="InterPro" id="IPR009057">
    <property type="entry name" value="Homeodomain-like_sf"/>
</dbReference>
<gene>
    <name evidence="5" type="ORF">SAMN05216214_102247</name>
</gene>
<dbReference type="Pfam" id="PF12625">
    <property type="entry name" value="Arabinose_bd"/>
    <property type="match status" value="1"/>
</dbReference>
<name>A0A1H7H0N4_9GAMM</name>
<dbReference type="InterPro" id="IPR020449">
    <property type="entry name" value="Tscrpt_reg_AraC-type_HTH"/>
</dbReference>
<evidence type="ECO:0000256" key="2">
    <source>
        <dbReference type="ARBA" id="ARBA00023125"/>
    </source>
</evidence>
<dbReference type="Pfam" id="PF12833">
    <property type="entry name" value="HTH_18"/>
    <property type="match status" value="1"/>
</dbReference>
<evidence type="ECO:0000313" key="5">
    <source>
        <dbReference type="EMBL" id="SEK43849.1"/>
    </source>
</evidence>
<evidence type="ECO:0000256" key="1">
    <source>
        <dbReference type="ARBA" id="ARBA00023015"/>
    </source>
</evidence>
<protein>
    <submittedName>
        <fullName evidence="5">AraC-type DNA-binding protein</fullName>
    </submittedName>
</protein>
<reference evidence="5 6" key="1">
    <citation type="submission" date="2016-10" db="EMBL/GenBank/DDBJ databases">
        <authorList>
            <person name="de Groot N.N."/>
        </authorList>
    </citation>
    <scope>NUCLEOTIDE SEQUENCE [LARGE SCALE GENOMIC DNA]</scope>
    <source>
        <strain evidence="5 6">JCM 19513</strain>
    </source>
</reference>
<feature type="domain" description="HTH araC/xylS-type" evidence="4">
    <location>
        <begin position="236"/>
        <end position="333"/>
    </location>
</feature>
<keyword evidence="2 5" id="KW-0238">DNA-binding</keyword>
<dbReference type="PRINTS" id="PR00032">
    <property type="entry name" value="HTHARAC"/>
</dbReference>
<dbReference type="PROSITE" id="PS00041">
    <property type="entry name" value="HTH_ARAC_FAMILY_1"/>
    <property type="match status" value="1"/>
</dbReference>
<keyword evidence="3" id="KW-0804">Transcription</keyword>
<sequence>MPSRRGVGSVQVMIDLAQEHGLSITQCLQQTGISPAQLADPTTQVEASQELQVIDNLVRALPDVKGLGLQAGMRYQLSTLGIWGFAIISSATVRAAIDVALRFADLSLVLAKYSLHENEDSAEFHIDIAHIPAHLRQFVLERQFLITLLLIRSMMSEQIIRPRDIYLTVDTLPFTQMPAIIQESRLHLGASANRLVFDRAVLDRATPQANAATAQFCVRQCEELLDQRKQQSGFAGQVRALLLAHIGQMPSLQAAAQHFNMSPRTFRRRLDDEQASFRALLEETRAGVAMELLATAQLSVESVAERMGYAETASFIHAFKRWTGSTPGKYRAAQARLSS</sequence>
<dbReference type="Proteomes" id="UP000185766">
    <property type="component" value="Unassembled WGS sequence"/>
</dbReference>
<dbReference type="AlphaFoldDB" id="A0A1H7H0N4"/>
<dbReference type="Gene3D" id="1.10.10.60">
    <property type="entry name" value="Homeodomain-like"/>
    <property type="match status" value="1"/>
</dbReference>
<proteinExistence type="predicted"/>
<dbReference type="GO" id="GO:0000976">
    <property type="term" value="F:transcription cis-regulatory region binding"/>
    <property type="evidence" value="ECO:0007669"/>
    <property type="project" value="TreeGrafter"/>
</dbReference>
<dbReference type="GO" id="GO:0005829">
    <property type="term" value="C:cytosol"/>
    <property type="evidence" value="ECO:0007669"/>
    <property type="project" value="TreeGrafter"/>
</dbReference>
<organism evidence="5 6">
    <name type="scientific">Atopomonas hussainii</name>
    <dbReference type="NCBI Taxonomy" id="1429083"/>
    <lineage>
        <taxon>Bacteria</taxon>
        <taxon>Pseudomonadati</taxon>
        <taxon>Pseudomonadota</taxon>
        <taxon>Gammaproteobacteria</taxon>
        <taxon>Pseudomonadales</taxon>
        <taxon>Pseudomonadaceae</taxon>
        <taxon>Atopomonas</taxon>
    </lineage>
</organism>
<keyword evidence="6" id="KW-1185">Reference proteome</keyword>
<dbReference type="RefSeq" id="WP_139213999.1">
    <property type="nucleotide sequence ID" value="NZ_FOAS01000002.1"/>
</dbReference>
<evidence type="ECO:0000259" key="4">
    <source>
        <dbReference type="PROSITE" id="PS01124"/>
    </source>
</evidence>
<evidence type="ECO:0000256" key="3">
    <source>
        <dbReference type="ARBA" id="ARBA00023163"/>
    </source>
</evidence>
<dbReference type="InterPro" id="IPR032687">
    <property type="entry name" value="AraC-type_N"/>
</dbReference>
<evidence type="ECO:0000313" key="6">
    <source>
        <dbReference type="Proteomes" id="UP000185766"/>
    </source>
</evidence>
<accession>A0A1H7H0N4</accession>
<dbReference type="PANTHER" id="PTHR47894">
    <property type="entry name" value="HTH-TYPE TRANSCRIPTIONAL REGULATOR GADX"/>
    <property type="match status" value="1"/>
</dbReference>
<dbReference type="PANTHER" id="PTHR47894:SF1">
    <property type="entry name" value="HTH-TYPE TRANSCRIPTIONAL REGULATOR VQSM"/>
    <property type="match status" value="1"/>
</dbReference>
<dbReference type="GO" id="GO:0009893">
    <property type="term" value="P:positive regulation of metabolic process"/>
    <property type="evidence" value="ECO:0007669"/>
    <property type="project" value="UniProtKB-ARBA"/>
</dbReference>
<dbReference type="PROSITE" id="PS01124">
    <property type="entry name" value="HTH_ARAC_FAMILY_2"/>
    <property type="match status" value="1"/>
</dbReference>
<dbReference type="SMART" id="SM00342">
    <property type="entry name" value="HTH_ARAC"/>
    <property type="match status" value="1"/>
</dbReference>
<dbReference type="InterPro" id="IPR018060">
    <property type="entry name" value="HTH_AraC"/>
</dbReference>
<dbReference type="InterPro" id="IPR018062">
    <property type="entry name" value="HTH_AraC-typ_CS"/>
</dbReference>
<dbReference type="GO" id="GO:0003700">
    <property type="term" value="F:DNA-binding transcription factor activity"/>
    <property type="evidence" value="ECO:0007669"/>
    <property type="project" value="InterPro"/>
</dbReference>
<dbReference type="EMBL" id="FOAS01000002">
    <property type="protein sequence ID" value="SEK43849.1"/>
    <property type="molecule type" value="Genomic_DNA"/>
</dbReference>